<dbReference type="PANTHER" id="PTHR33525">
    <property type="match status" value="1"/>
</dbReference>
<protein>
    <recommendedName>
        <fullName evidence="5">Diguanylate phosphodiesterase</fullName>
    </recommendedName>
</protein>
<evidence type="ECO:0000259" key="2">
    <source>
        <dbReference type="PROSITE" id="PS51833"/>
    </source>
</evidence>
<sequence length="428" mass="47259">MSETQSPLIFLGRQPILGREQQLIAYELLFRDGVPAANGSADITDPTQATATVITNAFTELAAHAALGPYTGYINIDSDLLFSELIEVLPPQLVVLEILESISPTPEVVARCHQLQDKGFMLAVDDIAQIEEAYRPLLELTDIIKVDILKLDAERLPPLVTQLKKFGKKLLAEKVETVKQHSQCQSLGFDLFQGYYFAQPTIIVGKKLNPTQVALLRLLGMIMDDADTSEIENAFKVEPGLTVNMLRLTNSVSCGLSTKITSLRHAITILGRRQLQRWLQLLIYTNPQGNAQGINPLLQLAATRGRLIELLADRVQPRNREFSDHAFMVGIMSLMPTLLGMTMVDILAQLPVAQRVKQALIEQPEQSGQLGQLLLIAAATEVTDPVELEEALHRVPAINLDFLGKCLARAFSWANNLGQEQDTTAVEQ</sequence>
<dbReference type="InterPro" id="IPR035919">
    <property type="entry name" value="EAL_sf"/>
</dbReference>
<reference evidence="3 4" key="1">
    <citation type="submission" date="2016-06" db="EMBL/GenBank/DDBJ databases">
        <authorList>
            <person name="Kjaerup R.B."/>
            <person name="Dalgaard T.S."/>
            <person name="Juul-Madsen H.R."/>
        </authorList>
    </citation>
    <scope>NUCLEOTIDE SEQUENCE [LARGE SCALE GENOMIC DNA]</scope>
    <source>
        <strain evidence="3">2</strain>
    </source>
</reference>
<dbReference type="Proteomes" id="UP000199600">
    <property type="component" value="Unassembled WGS sequence"/>
</dbReference>
<feature type="domain" description="HDOD" evidence="2">
    <location>
        <begin position="208"/>
        <end position="402"/>
    </location>
</feature>
<evidence type="ECO:0008006" key="5">
    <source>
        <dbReference type="Google" id="ProtNLM"/>
    </source>
</evidence>
<dbReference type="AlphaFoldDB" id="A0A1A8XR67"/>
<dbReference type="PROSITE" id="PS50883">
    <property type="entry name" value="EAL"/>
    <property type="match status" value="1"/>
</dbReference>
<dbReference type="SUPFAM" id="SSF109604">
    <property type="entry name" value="HD-domain/PDEase-like"/>
    <property type="match status" value="1"/>
</dbReference>
<dbReference type="SUPFAM" id="SSF141868">
    <property type="entry name" value="EAL domain-like"/>
    <property type="match status" value="1"/>
</dbReference>
<dbReference type="EMBL" id="FLQY01000124">
    <property type="protein sequence ID" value="SBT07146.1"/>
    <property type="molecule type" value="Genomic_DNA"/>
</dbReference>
<accession>A0A1A8XR67</accession>
<proteinExistence type="predicted"/>
<evidence type="ECO:0000313" key="4">
    <source>
        <dbReference type="Proteomes" id="UP000199600"/>
    </source>
</evidence>
<dbReference type="InterPro" id="IPR014408">
    <property type="entry name" value="dGMP_Pdiesterase_EAL/HD-GYP"/>
</dbReference>
<gene>
    <name evidence="3" type="ORF">PROAA_210032</name>
</gene>
<dbReference type="InterPro" id="IPR001633">
    <property type="entry name" value="EAL_dom"/>
</dbReference>
<dbReference type="Gene3D" id="1.10.3210.10">
    <property type="entry name" value="Hypothetical protein af1432"/>
    <property type="match status" value="1"/>
</dbReference>
<evidence type="ECO:0000313" key="3">
    <source>
        <dbReference type="EMBL" id="SBT07146.1"/>
    </source>
</evidence>
<name>A0A1A8XR67_9RHOO</name>
<dbReference type="SMART" id="SM00052">
    <property type="entry name" value="EAL"/>
    <property type="match status" value="1"/>
</dbReference>
<dbReference type="InterPro" id="IPR052340">
    <property type="entry name" value="RNase_Y/CdgJ"/>
</dbReference>
<dbReference type="PANTHER" id="PTHR33525:SF4">
    <property type="entry name" value="CYCLIC DI-GMP PHOSPHODIESTERASE CDGJ"/>
    <property type="match status" value="1"/>
</dbReference>
<dbReference type="PROSITE" id="PS51833">
    <property type="entry name" value="HDOD"/>
    <property type="match status" value="1"/>
</dbReference>
<dbReference type="InterPro" id="IPR013976">
    <property type="entry name" value="HDOD"/>
</dbReference>
<dbReference type="Pfam" id="PF00563">
    <property type="entry name" value="EAL"/>
    <property type="match status" value="1"/>
</dbReference>
<dbReference type="Pfam" id="PF08668">
    <property type="entry name" value="HDOD"/>
    <property type="match status" value="1"/>
</dbReference>
<organism evidence="3 4">
    <name type="scientific">Candidatus Propionivibrio aalborgensis</name>
    <dbReference type="NCBI Taxonomy" id="1860101"/>
    <lineage>
        <taxon>Bacteria</taxon>
        <taxon>Pseudomonadati</taxon>
        <taxon>Pseudomonadota</taxon>
        <taxon>Betaproteobacteria</taxon>
        <taxon>Rhodocyclales</taxon>
        <taxon>Rhodocyclaceae</taxon>
        <taxon>Propionivibrio</taxon>
    </lineage>
</organism>
<dbReference type="Gene3D" id="3.20.20.450">
    <property type="entry name" value="EAL domain"/>
    <property type="match status" value="1"/>
</dbReference>
<keyword evidence="4" id="KW-1185">Reference proteome</keyword>
<evidence type="ECO:0000259" key="1">
    <source>
        <dbReference type="PROSITE" id="PS50883"/>
    </source>
</evidence>
<dbReference type="RefSeq" id="WP_186410763.1">
    <property type="nucleotide sequence ID" value="NZ_FLQY01000124.1"/>
</dbReference>
<dbReference type="PIRSF" id="PIRSF003180">
    <property type="entry name" value="DiGMPpdiest_YuxH"/>
    <property type="match status" value="1"/>
</dbReference>
<feature type="domain" description="EAL" evidence="1">
    <location>
        <begin position="1"/>
        <end position="214"/>
    </location>
</feature>